<proteinExistence type="predicted"/>
<accession>A0A8S2PFT6</accession>
<gene>
    <name evidence="4" type="ORF">SMN809_LOCUS14200</name>
</gene>
<comment type="caution">
    <text evidence="4">The sequence shown here is derived from an EMBL/GenBank/DDBJ whole genome shotgun (WGS) entry which is preliminary data.</text>
</comment>
<evidence type="ECO:0000313" key="4">
    <source>
        <dbReference type="EMBL" id="CAF4042686.1"/>
    </source>
</evidence>
<reference evidence="4" key="1">
    <citation type="submission" date="2021-02" db="EMBL/GenBank/DDBJ databases">
        <authorList>
            <person name="Nowell W R."/>
        </authorList>
    </citation>
    <scope>NUCLEOTIDE SEQUENCE</scope>
</reference>
<keyword evidence="2" id="KW-0472">Membrane</keyword>
<sequence length="310" mass="33440">MLTRQGFYTHPRLAIIIIIFLLHTSKVFSQVVTVSSGTETDVTEPSAIIGSNTATMNDNSITSDPNISNPTGNADTVDPNISNPTENADTVDPNTATSITPPITTTKNPCPHGGYPFHTGCITADQNGGVVIAAFILSILSCVGAIGILVYLIFFRKYFTRQNNHKMIADDVKQHEMMTLPKKTEPNDFPLLGNALCVPQDALFGIFLGSIIGASILFLGVIVLLIVFSKRCSISYAAQHDNNDGLSLSVVNNNDDDDDDGDEGDDDDDGDEGDDDDDGDEGDDENDSIVSIESYIRSHQRISHILTESE</sequence>
<dbReference type="EMBL" id="CAJOBI010005799">
    <property type="protein sequence ID" value="CAF4042686.1"/>
    <property type="molecule type" value="Genomic_DNA"/>
</dbReference>
<protein>
    <submittedName>
        <fullName evidence="4">Uncharacterized protein</fullName>
    </submittedName>
</protein>
<feature type="compositionally biased region" description="Low complexity" evidence="1">
    <location>
        <begin position="93"/>
        <end position="105"/>
    </location>
</feature>
<keyword evidence="2" id="KW-1133">Transmembrane helix</keyword>
<evidence type="ECO:0000256" key="1">
    <source>
        <dbReference type="SAM" id="MobiDB-lite"/>
    </source>
</evidence>
<feature type="compositionally biased region" description="Polar residues" evidence="1">
    <location>
        <begin position="50"/>
        <end position="88"/>
    </location>
</feature>
<feature type="region of interest" description="Disordered" evidence="1">
    <location>
        <begin position="247"/>
        <end position="289"/>
    </location>
</feature>
<feature type="signal peptide" evidence="3">
    <location>
        <begin position="1"/>
        <end position="29"/>
    </location>
</feature>
<evidence type="ECO:0000313" key="5">
    <source>
        <dbReference type="Proteomes" id="UP000676336"/>
    </source>
</evidence>
<feature type="transmembrane region" description="Helical" evidence="2">
    <location>
        <begin position="202"/>
        <end position="228"/>
    </location>
</feature>
<name>A0A8S2PFT6_9BILA</name>
<dbReference type="AlphaFoldDB" id="A0A8S2PFT6"/>
<keyword evidence="2" id="KW-0812">Transmembrane</keyword>
<dbReference type="Proteomes" id="UP000676336">
    <property type="component" value="Unassembled WGS sequence"/>
</dbReference>
<keyword evidence="3" id="KW-0732">Signal</keyword>
<organism evidence="4 5">
    <name type="scientific">Rotaria magnacalcarata</name>
    <dbReference type="NCBI Taxonomy" id="392030"/>
    <lineage>
        <taxon>Eukaryota</taxon>
        <taxon>Metazoa</taxon>
        <taxon>Spiralia</taxon>
        <taxon>Gnathifera</taxon>
        <taxon>Rotifera</taxon>
        <taxon>Eurotatoria</taxon>
        <taxon>Bdelloidea</taxon>
        <taxon>Philodinida</taxon>
        <taxon>Philodinidae</taxon>
        <taxon>Rotaria</taxon>
    </lineage>
</organism>
<feature type="region of interest" description="Disordered" evidence="1">
    <location>
        <begin position="50"/>
        <end position="105"/>
    </location>
</feature>
<evidence type="ECO:0000256" key="3">
    <source>
        <dbReference type="SAM" id="SignalP"/>
    </source>
</evidence>
<evidence type="ECO:0000256" key="2">
    <source>
        <dbReference type="SAM" id="Phobius"/>
    </source>
</evidence>
<feature type="chain" id="PRO_5035912022" evidence="3">
    <location>
        <begin position="30"/>
        <end position="310"/>
    </location>
</feature>
<feature type="compositionally biased region" description="Acidic residues" evidence="1">
    <location>
        <begin position="254"/>
        <end position="287"/>
    </location>
</feature>
<feature type="transmembrane region" description="Helical" evidence="2">
    <location>
        <begin position="130"/>
        <end position="154"/>
    </location>
</feature>